<name>A0A4P2QA00_SORCE</name>
<gene>
    <name evidence="2" type="primary">pilT</name>
    <name evidence="2" type="ORF">SOCEGT47_069970</name>
</gene>
<protein>
    <submittedName>
        <fullName evidence="2">Twitching motility protein PilT</fullName>
    </submittedName>
</protein>
<dbReference type="PANTHER" id="PTHR36173">
    <property type="entry name" value="RIBONUCLEASE VAPC16-RELATED"/>
    <property type="match status" value="1"/>
</dbReference>
<dbReference type="InterPro" id="IPR029060">
    <property type="entry name" value="PIN-like_dom_sf"/>
</dbReference>
<dbReference type="PANTHER" id="PTHR36173:SF2">
    <property type="entry name" value="RIBONUCLEASE VAPC16"/>
    <property type="match status" value="1"/>
</dbReference>
<feature type="domain" description="PIN" evidence="1">
    <location>
        <begin position="4"/>
        <end position="118"/>
    </location>
</feature>
<evidence type="ECO:0000259" key="1">
    <source>
        <dbReference type="Pfam" id="PF01850"/>
    </source>
</evidence>
<dbReference type="Pfam" id="PF01850">
    <property type="entry name" value="PIN"/>
    <property type="match status" value="1"/>
</dbReference>
<reference evidence="2 3" key="1">
    <citation type="submission" date="2015-09" db="EMBL/GenBank/DDBJ databases">
        <title>Sorangium comparison.</title>
        <authorList>
            <person name="Zaburannyi N."/>
            <person name="Bunk B."/>
            <person name="Overmann J."/>
            <person name="Mueller R."/>
        </authorList>
    </citation>
    <scope>NUCLEOTIDE SEQUENCE [LARGE SCALE GENOMIC DNA]</scope>
    <source>
        <strain evidence="2 3">So ceGT47</strain>
    </source>
</reference>
<organism evidence="2 3">
    <name type="scientific">Sorangium cellulosum</name>
    <name type="common">Polyangium cellulosum</name>
    <dbReference type="NCBI Taxonomy" id="56"/>
    <lineage>
        <taxon>Bacteria</taxon>
        <taxon>Pseudomonadati</taxon>
        <taxon>Myxococcota</taxon>
        <taxon>Polyangia</taxon>
        <taxon>Polyangiales</taxon>
        <taxon>Polyangiaceae</taxon>
        <taxon>Sorangium</taxon>
    </lineage>
</organism>
<proteinExistence type="predicted"/>
<dbReference type="InterPro" id="IPR052919">
    <property type="entry name" value="TA_system_RNase"/>
</dbReference>
<dbReference type="OrthoDB" id="9798990at2"/>
<dbReference type="EMBL" id="CP012670">
    <property type="protein sequence ID" value="AUX26435.1"/>
    <property type="molecule type" value="Genomic_DNA"/>
</dbReference>
<sequence length="131" mass="15094">MRLLLDTHCWLWLVAEPERIRHDVVEMLVAEDNHVHVSTATAWEIVIKHSLGKLSLPDPPAEYIPPRMTALGHRPLPIEQRHALQVARLPPHHRDPFDRILIAQAQVEDIHLVTADRLMAPYDVRLIWANA</sequence>
<dbReference type="SUPFAM" id="SSF88723">
    <property type="entry name" value="PIN domain-like"/>
    <property type="match status" value="1"/>
</dbReference>
<evidence type="ECO:0000313" key="3">
    <source>
        <dbReference type="Proteomes" id="UP000295781"/>
    </source>
</evidence>
<accession>A0A4P2QA00</accession>
<dbReference type="InterPro" id="IPR002716">
    <property type="entry name" value="PIN_dom"/>
</dbReference>
<dbReference type="CDD" id="cd09872">
    <property type="entry name" value="PIN_Sll0205-like"/>
    <property type="match status" value="1"/>
</dbReference>
<dbReference type="RefSeq" id="WP_129354031.1">
    <property type="nucleotide sequence ID" value="NZ_CP012670.1"/>
</dbReference>
<dbReference type="Proteomes" id="UP000295781">
    <property type="component" value="Chromosome"/>
</dbReference>
<evidence type="ECO:0000313" key="2">
    <source>
        <dbReference type="EMBL" id="AUX26435.1"/>
    </source>
</evidence>
<dbReference type="AlphaFoldDB" id="A0A4P2QA00"/>
<dbReference type="Gene3D" id="3.40.50.1010">
    <property type="entry name" value="5'-nuclease"/>
    <property type="match status" value="1"/>
</dbReference>
<dbReference type="InterPro" id="IPR041705">
    <property type="entry name" value="PIN_Sll0205"/>
</dbReference>